<accession>A0A545VHB2</accession>
<evidence type="ECO:0000256" key="1">
    <source>
        <dbReference type="SAM" id="SignalP"/>
    </source>
</evidence>
<gene>
    <name evidence="2" type="ORF">IF1G_00961</name>
</gene>
<name>A0A545VHB2_9HYPO</name>
<sequence>MCNPACCFLVSGLSTSCRSLSLQAVAMPNQSGPTEIKVQGQNCDLSSPCVQGWNQARFPHFVPQCGVAVKGGFSCQSLFCPFPSRESQLWLHCPLCFRLPSGNSHYQPNMVEASVAEFSAHYTTSGIRLCSALSRCACI</sequence>
<evidence type="ECO:0000313" key="3">
    <source>
        <dbReference type="Proteomes" id="UP000315783"/>
    </source>
</evidence>
<comment type="caution">
    <text evidence="2">The sequence shown here is derived from an EMBL/GenBank/DDBJ whole genome shotgun (WGS) entry which is preliminary data.</text>
</comment>
<dbReference type="Proteomes" id="UP000315783">
    <property type="component" value="Unassembled WGS sequence"/>
</dbReference>
<dbReference type="AlphaFoldDB" id="A0A545VHB2"/>
<evidence type="ECO:0000313" key="2">
    <source>
        <dbReference type="EMBL" id="TQW01030.1"/>
    </source>
</evidence>
<protein>
    <recommendedName>
        <fullName evidence="4">Secreted protein</fullName>
    </recommendedName>
</protein>
<keyword evidence="1" id="KW-0732">Signal</keyword>
<feature type="signal peptide" evidence="1">
    <location>
        <begin position="1"/>
        <end position="19"/>
    </location>
</feature>
<proteinExistence type="predicted"/>
<feature type="chain" id="PRO_5021911914" description="Secreted protein" evidence="1">
    <location>
        <begin position="20"/>
        <end position="139"/>
    </location>
</feature>
<dbReference type="EMBL" id="SPUK01000001">
    <property type="protein sequence ID" value="TQW01030.1"/>
    <property type="molecule type" value="Genomic_DNA"/>
</dbReference>
<keyword evidence="3" id="KW-1185">Reference proteome</keyword>
<organism evidence="2 3">
    <name type="scientific">Cordyceps javanica</name>
    <dbReference type="NCBI Taxonomy" id="43265"/>
    <lineage>
        <taxon>Eukaryota</taxon>
        <taxon>Fungi</taxon>
        <taxon>Dikarya</taxon>
        <taxon>Ascomycota</taxon>
        <taxon>Pezizomycotina</taxon>
        <taxon>Sordariomycetes</taxon>
        <taxon>Hypocreomycetidae</taxon>
        <taxon>Hypocreales</taxon>
        <taxon>Cordycipitaceae</taxon>
        <taxon>Cordyceps</taxon>
    </lineage>
</organism>
<reference evidence="2 3" key="1">
    <citation type="journal article" date="2019" name="Appl. Microbiol. Biotechnol.">
        <title>Genome sequence of Isaria javanica and comparative genome analysis insights into family S53 peptidase evolution in fungal entomopathogens.</title>
        <authorList>
            <person name="Lin R."/>
            <person name="Zhang X."/>
            <person name="Xin B."/>
            <person name="Zou M."/>
            <person name="Gao Y."/>
            <person name="Qin F."/>
            <person name="Hu Q."/>
            <person name="Xie B."/>
            <person name="Cheng X."/>
        </authorList>
    </citation>
    <scope>NUCLEOTIDE SEQUENCE [LARGE SCALE GENOMIC DNA]</scope>
    <source>
        <strain evidence="2 3">IJ1G</strain>
    </source>
</reference>
<evidence type="ECO:0008006" key="4">
    <source>
        <dbReference type="Google" id="ProtNLM"/>
    </source>
</evidence>